<organism evidence="1 2">
    <name type="scientific">Dactylosporangium salmoneum</name>
    <dbReference type="NCBI Taxonomy" id="53361"/>
    <lineage>
        <taxon>Bacteria</taxon>
        <taxon>Bacillati</taxon>
        <taxon>Actinomycetota</taxon>
        <taxon>Actinomycetes</taxon>
        <taxon>Micromonosporales</taxon>
        <taxon>Micromonosporaceae</taxon>
        <taxon>Dactylosporangium</taxon>
    </lineage>
</organism>
<reference evidence="1 2" key="1">
    <citation type="journal article" date="2019" name="Int. J. Syst. Evol. Microbiol.">
        <title>The Global Catalogue of Microorganisms (GCM) 10K type strain sequencing project: providing services to taxonomists for standard genome sequencing and annotation.</title>
        <authorList>
            <consortium name="The Broad Institute Genomics Platform"/>
            <consortium name="The Broad Institute Genome Sequencing Center for Infectious Disease"/>
            <person name="Wu L."/>
            <person name="Ma J."/>
        </authorList>
    </citation>
    <scope>NUCLEOTIDE SEQUENCE [LARGE SCALE GENOMIC DNA]</scope>
    <source>
        <strain evidence="1 2">JCM 3272</strain>
    </source>
</reference>
<dbReference type="Proteomes" id="UP001501444">
    <property type="component" value="Unassembled WGS sequence"/>
</dbReference>
<accession>A0ABN3GNN3</accession>
<name>A0ABN3GNN3_9ACTN</name>
<protein>
    <submittedName>
        <fullName evidence="1">Uncharacterized protein</fullName>
    </submittedName>
</protein>
<dbReference type="EMBL" id="BAAARV010000039">
    <property type="protein sequence ID" value="GAA2356733.1"/>
    <property type="molecule type" value="Genomic_DNA"/>
</dbReference>
<evidence type="ECO:0000313" key="2">
    <source>
        <dbReference type="Proteomes" id="UP001501444"/>
    </source>
</evidence>
<sequence>MGGQPAEHLADEVPDERQVAADELVALGAGGVFGTDRGAGHGNLFVAVSGFSCGPFRPGKIQPQSRWVHKWSL</sequence>
<comment type="caution">
    <text evidence="1">The sequence shown here is derived from an EMBL/GenBank/DDBJ whole genome shotgun (WGS) entry which is preliminary data.</text>
</comment>
<proteinExistence type="predicted"/>
<evidence type="ECO:0000313" key="1">
    <source>
        <dbReference type="EMBL" id="GAA2356733.1"/>
    </source>
</evidence>
<gene>
    <name evidence="1" type="ORF">GCM10010170_049720</name>
</gene>
<keyword evidence="2" id="KW-1185">Reference proteome</keyword>